<dbReference type="Gene3D" id="3.30.420.40">
    <property type="match status" value="2"/>
</dbReference>
<reference evidence="2 3" key="1">
    <citation type="journal article" date="2016" name="Nat. Commun.">
        <title>Thousands of microbial genomes shed light on interconnected biogeochemical processes in an aquifer system.</title>
        <authorList>
            <person name="Anantharaman K."/>
            <person name="Brown C.T."/>
            <person name="Hug L.A."/>
            <person name="Sharon I."/>
            <person name="Castelle C.J."/>
            <person name="Probst A.J."/>
            <person name="Thomas B.C."/>
            <person name="Singh A."/>
            <person name="Wilkins M.J."/>
            <person name="Karaoz U."/>
            <person name="Brodie E.L."/>
            <person name="Williams K.H."/>
            <person name="Hubbard S.S."/>
            <person name="Banfield J.F."/>
        </authorList>
    </citation>
    <scope>NUCLEOTIDE SEQUENCE [LARGE SCALE GENOMIC DNA]</scope>
</reference>
<protein>
    <recommendedName>
        <fullName evidence="4">SHS2 domain-containing protein</fullName>
    </recommendedName>
</protein>
<gene>
    <name evidence="2" type="ORF">A3B07_01315</name>
</gene>
<keyword evidence="1" id="KW-0472">Membrane</keyword>
<dbReference type="InterPro" id="IPR043129">
    <property type="entry name" value="ATPase_NBD"/>
</dbReference>
<evidence type="ECO:0008006" key="4">
    <source>
        <dbReference type="Google" id="ProtNLM"/>
    </source>
</evidence>
<dbReference type="EMBL" id="MHUV01000004">
    <property type="protein sequence ID" value="OHA82740.1"/>
    <property type="molecule type" value="Genomic_DNA"/>
</dbReference>
<dbReference type="PANTHER" id="PTHR32432:SF3">
    <property type="entry name" value="ETHANOLAMINE UTILIZATION PROTEIN EUTJ"/>
    <property type="match status" value="1"/>
</dbReference>
<evidence type="ECO:0000256" key="1">
    <source>
        <dbReference type="SAM" id="Phobius"/>
    </source>
</evidence>
<dbReference type="AlphaFoldDB" id="A0A1G2SCJ7"/>
<evidence type="ECO:0000313" key="3">
    <source>
        <dbReference type="Proteomes" id="UP000178817"/>
    </source>
</evidence>
<dbReference type="Pfam" id="PF11104">
    <property type="entry name" value="PilM_2"/>
    <property type="match status" value="1"/>
</dbReference>
<dbReference type="InterPro" id="IPR005883">
    <property type="entry name" value="PilM"/>
</dbReference>
<sequence>MRSKFSQFFPPPHYLEQPAVGLDISDMSMRFVELIKHGDEFEIGRFGERAIPRGIIESGEVKKGAELRAILIELKKQHDLNFVVVSLPEEKAYLFDLEIAQMKRNEIRGALELVLEEHVPLKATEALFDYRVIKETETTILVNVSVFPRALTDGYLTVFSEAKITPLAFEIEAHALARSIVPASDMRPSMVIDLGKTRTGITITTGGFVQYTSTASIGGASLTEVIMKQMGVTFDEAEKIKREKGLVGMGANSDVSLAFMSLVDVLRDEINRNFMYWQTHVDNFGKKRPPIEKIYLCGGDANLPGIAEFFAEHFGVSVEVANVFVNTHSLDAGIPKINFSDSLRYATAVGLALRSPCTQGVNLLPSEEKKKNRKRYLLRLGTTGAYVAVFLMIASLALLMPSYIMARSKKSIAETRIENTTGMSAEERARVEKETELSIKELNKKLETFSVDTKATQSVIPPSQTINKILGLKGTTIKVQGIVYEKTPDRERFVITGKSAHRDDLARFVDVLKKDLYFTKVELPLSSYVKSTDISFSLVLEHMLIQKKNK</sequence>
<dbReference type="SUPFAM" id="SSF53067">
    <property type="entry name" value="Actin-like ATPase domain"/>
    <property type="match status" value="2"/>
</dbReference>
<dbReference type="Gene3D" id="3.30.1490.300">
    <property type="match status" value="1"/>
</dbReference>
<keyword evidence="1" id="KW-0812">Transmembrane</keyword>
<dbReference type="Proteomes" id="UP000178817">
    <property type="component" value="Unassembled WGS sequence"/>
</dbReference>
<feature type="transmembrane region" description="Helical" evidence="1">
    <location>
        <begin position="376"/>
        <end position="400"/>
    </location>
</feature>
<comment type="caution">
    <text evidence="2">The sequence shown here is derived from an EMBL/GenBank/DDBJ whole genome shotgun (WGS) entry which is preliminary data.</text>
</comment>
<keyword evidence="1" id="KW-1133">Transmembrane helix</keyword>
<dbReference type="STRING" id="1802726.A3B07_01315"/>
<organism evidence="2 3">
    <name type="scientific">Candidatus Yonathbacteria bacterium RIFCSPLOWO2_01_FULL_43_27</name>
    <dbReference type="NCBI Taxonomy" id="1802726"/>
    <lineage>
        <taxon>Bacteria</taxon>
        <taxon>Candidatus Yonathiibacteriota</taxon>
    </lineage>
</organism>
<proteinExistence type="predicted"/>
<accession>A0A1G2SCJ7</accession>
<evidence type="ECO:0000313" key="2">
    <source>
        <dbReference type="EMBL" id="OHA82740.1"/>
    </source>
</evidence>
<dbReference type="CDD" id="cd24049">
    <property type="entry name" value="ASKHA_NBD_PilM"/>
    <property type="match status" value="1"/>
</dbReference>
<name>A0A1G2SCJ7_9BACT</name>
<dbReference type="InterPro" id="IPR050696">
    <property type="entry name" value="FtsA/MreB"/>
</dbReference>
<dbReference type="PANTHER" id="PTHR32432">
    <property type="entry name" value="CELL DIVISION PROTEIN FTSA-RELATED"/>
    <property type="match status" value="1"/>
</dbReference>